<evidence type="ECO:0000256" key="18">
    <source>
        <dbReference type="ARBA" id="ARBA00042035"/>
    </source>
</evidence>
<feature type="transmembrane region" description="Helical" evidence="23">
    <location>
        <begin position="12"/>
        <end position="30"/>
    </location>
</feature>
<keyword evidence="5" id="KW-1003">Cell membrane</keyword>
<name>A0AAV2LUI1_KNICA</name>
<evidence type="ECO:0000256" key="3">
    <source>
        <dbReference type="ARBA" id="ARBA00022448"/>
    </source>
</evidence>
<accession>A0AAV2LUI1</accession>
<evidence type="ECO:0000256" key="7">
    <source>
        <dbReference type="ARBA" id="ARBA00022568"/>
    </source>
</evidence>
<feature type="transmembrane region" description="Helical" evidence="23">
    <location>
        <begin position="579"/>
        <end position="601"/>
    </location>
</feature>
<feature type="compositionally biased region" description="Pro residues" evidence="22">
    <location>
        <begin position="318"/>
        <end position="332"/>
    </location>
</feature>
<evidence type="ECO:0000313" key="25">
    <source>
        <dbReference type="EMBL" id="CAL1604646.1"/>
    </source>
</evidence>
<gene>
    <name evidence="25" type="ORF">KC01_LOCUS32121</name>
</gene>
<dbReference type="GO" id="GO:0007601">
    <property type="term" value="P:visual perception"/>
    <property type="evidence" value="ECO:0007669"/>
    <property type="project" value="UniProtKB-KW"/>
</dbReference>
<feature type="domain" description="Sodium/calcium exchanger membrane region" evidence="24">
    <location>
        <begin position="545"/>
        <end position="624"/>
    </location>
</feature>
<evidence type="ECO:0000256" key="20">
    <source>
        <dbReference type="ARBA" id="ARBA00042684"/>
    </source>
</evidence>
<dbReference type="PANTHER" id="PTHR10846">
    <property type="entry name" value="SODIUM/POTASSIUM/CALCIUM EXCHANGER"/>
    <property type="match status" value="1"/>
</dbReference>
<feature type="transmembrane region" description="Helical" evidence="23">
    <location>
        <begin position="237"/>
        <end position="256"/>
    </location>
</feature>
<feature type="compositionally biased region" description="Acidic residues" evidence="22">
    <location>
        <begin position="487"/>
        <end position="501"/>
    </location>
</feature>
<evidence type="ECO:0000256" key="1">
    <source>
        <dbReference type="ARBA" id="ARBA00004651"/>
    </source>
</evidence>
<keyword evidence="10" id="KW-0106">Calcium</keyword>
<keyword evidence="4" id="KW-0050">Antiport</keyword>
<evidence type="ECO:0000256" key="6">
    <source>
        <dbReference type="ARBA" id="ARBA00022553"/>
    </source>
</evidence>
<dbReference type="InterPro" id="IPR004837">
    <property type="entry name" value="NaCa_Exmemb"/>
</dbReference>
<keyword evidence="26" id="KW-1185">Reference proteome</keyword>
<keyword evidence="12 23" id="KW-1133">Transmembrane helix</keyword>
<keyword evidence="9 23" id="KW-0812">Transmembrane</keyword>
<reference evidence="25 26" key="1">
    <citation type="submission" date="2024-04" db="EMBL/GenBank/DDBJ databases">
        <authorList>
            <person name="Waldvogel A.-M."/>
            <person name="Schoenle A."/>
        </authorList>
    </citation>
    <scope>NUCLEOTIDE SEQUENCE [LARGE SCALE GENOMIC DNA]</scope>
</reference>
<evidence type="ECO:0000256" key="11">
    <source>
        <dbReference type="ARBA" id="ARBA00022847"/>
    </source>
</evidence>
<comment type="function">
    <text evidence="21">Calcium, potassium:sodium antiporter that transports 1 Ca(2+) and 1 K(+) in exchange for 4 Na(+). Critical component of the visual transduction cascade, controlling the calcium concentration of outer segments during light and darkness. Light causes a rapid lowering of cytosolic free calcium in the outer segment of both retinal rod and cone photoreceptors and the light-induced lowering of calcium is caused by extrusion via this protein which plays a key role in the process of light adaptation.</text>
</comment>
<keyword evidence="11" id="KW-0769">Symport</keyword>
<dbReference type="AlphaFoldDB" id="A0AAV2LUI1"/>
<feature type="domain" description="Sodium/calcium exchanger membrane region" evidence="24">
    <location>
        <begin position="138"/>
        <end position="279"/>
    </location>
</feature>
<keyword evidence="8" id="KW-0716">Sensory transduction</keyword>
<dbReference type="GO" id="GO:0008273">
    <property type="term" value="F:calcium, potassium:sodium antiporter activity"/>
    <property type="evidence" value="ECO:0007669"/>
    <property type="project" value="TreeGrafter"/>
</dbReference>
<dbReference type="FunFam" id="1.20.1420.30:FF:000004">
    <property type="entry name" value="Sodium/potassium/calcium exchanger 2 isoform 1"/>
    <property type="match status" value="1"/>
</dbReference>
<keyword evidence="13" id="KW-0406">Ion transport</keyword>
<feature type="compositionally biased region" description="Low complexity" evidence="22">
    <location>
        <begin position="471"/>
        <end position="481"/>
    </location>
</feature>
<evidence type="ECO:0000256" key="15">
    <source>
        <dbReference type="ARBA" id="ARBA00023305"/>
    </source>
</evidence>
<evidence type="ECO:0000256" key="5">
    <source>
        <dbReference type="ARBA" id="ARBA00022475"/>
    </source>
</evidence>
<keyword evidence="14 23" id="KW-0472">Membrane</keyword>
<evidence type="ECO:0000256" key="14">
    <source>
        <dbReference type="ARBA" id="ARBA00023136"/>
    </source>
</evidence>
<feature type="region of interest" description="Disordered" evidence="22">
    <location>
        <begin position="47"/>
        <end position="67"/>
    </location>
</feature>
<sequence length="624" mass="69832">MGTYRQRRLRFGRVVFFVVSLVLVWFYLLSLKTQGQNSVNVKARDLDQDLNPDLNPGLDQELDQDPEPEEFQVAVEDQDQSRPPVVIPVNRSDIQTCIYVDKAEASDESETSPKRKGEYPLDLFSLEQRRRGWIVFHVFGMIYMFVALAIVCDEFFVPALEVITEKLQISDDVAGATFMAAGGSAPELFTSLIGVFIARSNIGIGTIVGSAVFNILFVIGMCAISSREMLHLTWWPLFRDVTFYILDLMMLIVFFLDNAIRWWESAVLVSAYFSYVTFMKFNAQIERAVKKCFGKRKSTVQAWSAEEPDKVTEAPALLLPPPPSPPPPPAPEPKLESRPDPECQVSTIRRTSDPQMDRSKVKTRPALQRGGSSVSLHNASMRNTIFQLMIHTLDPLTEDYSMNGDVKMSQRRARRVRPLSETVAETEENPAAEDLEQDPQTEIAAAEPSTSQRLPAVEPQHEKIPEAREWSSGSSCSSCSGPHEDKKEEEEEGKEKEEEESAPLSLDWPNTLPKQTSYLLLLPIVLPLWLTLPDVRNKASQRFFTMTFLGSILWIGVFSYLMVWWAHQVGETVGISEEIMGLTILAAGTSIPDLITSVIVARKGLGDMAVSSSVGSNIFDITVG</sequence>
<dbReference type="GO" id="GO:0015293">
    <property type="term" value="F:symporter activity"/>
    <property type="evidence" value="ECO:0007669"/>
    <property type="project" value="UniProtKB-KW"/>
</dbReference>
<feature type="transmembrane region" description="Helical" evidence="23">
    <location>
        <begin position="133"/>
        <end position="152"/>
    </location>
</feature>
<dbReference type="EMBL" id="OZ035826">
    <property type="protein sequence ID" value="CAL1604646.1"/>
    <property type="molecule type" value="Genomic_DNA"/>
</dbReference>
<proteinExistence type="inferred from homology"/>
<feature type="compositionally biased region" description="Basic and acidic residues" evidence="22">
    <location>
        <begin position="459"/>
        <end position="469"/>
    </location>
</feature>
<keyword evidence="7" id="KW-0109">Calcium transport</keyword>
<evidence type="ECO:0000256" key="21">
    <source>
        <dbReference type="ARBA" id="ARBA00045976"/>
    </source>
</evidence>
<protein>
    <recommendedName>
        <fullName evidence="17">Sodium/potassium/calcium exchanger 1</fullName>
    </recommendedName>
    <alternativeName>
        <fullName evidence="18">Na(+)/K(+)/Ca(2+)-exchange protein 1</fullName>
    </alternativeName>
    <alternativeName>
        <fullName evidence="19">Retinal rod Na-Ca+K exchanger</fullName>
    </alternativeName>
    <alternativeName>
        <fullName evidence="20">Solute carrier family 24 member 1</fullName>
    </alternativeName>
</protein>
<feature type="compositionally biased region" description="Low complexity" evidence="22">
    <location>
        <begin position="49"/>
        <end position="59"/>
    </location>
</feature>
<evidence type="ECO:0000259" key="24">
    <source>
        <dbReference type="Pfam" id="PF01699"/>
    </source>
</evidence>
<evidence type="ECO:0000256" key="12">
    <source>
        <dbReference type="ARBA" id="ARBA00022989"/>
    </source>
</evidence>
<evidence type="ECO:0000256" key="19">
    <source>
        <dbReference type="ARBA" id="ARBA00042297"/>
    </source>
</evidence>
<organism evidence="25 26">
    <name type="scientific">Knipowitschia caucasica</name>
    <name type="common">Caucasian dwarf goby</name>
    <name type="synonym">Pomatoschistus caucasicus</name>
    <dbReference type="NCBI Taxonomy" id="637954"/>
    <lineage>
        <taxon>Eukaryota</taxon>
        <taxon>Metazoa</taxon>
        <taxon>Chordata</taxon>
        <taxon>Craniata</taxon>
        <taxon>Vertebrata</taxon>
        <taxon>Euteleostomi</taxon>
        <taxon>Actinopterygii</taxon>
        <taxon>Neopterygii</taxon>
        <taxon>Teleostei</taxon>
        <taxon>Neoteleostei</taxon>
        <taxon>Acanthomorphata</taxon>
        <taxon>Gobiaria</taxon>
        <taxon>Gobiiformes</taxon>
        <taxon>Gobioidei</taxon>
        <taxon>Gobiidae</taxon>
        <taxon>Gobiinae</taxon>
        <taxon>Knipowitschia</taxon>
    </lineage>
</organism>
<dbReference type="Pfam" id="PF01699">
    <property type="entry name" value="Na_Ca_ex"/>
    <property type="match status" value="2"/>
</dbReference>
<feature type="transmembrane region" description="Helical" evidence="23">
    <location>
        <begin position="204"/>
        <end position="225"/>
    </location>
</feature>
<feature type="region of interest" description="Disordered" evidence="22">
    <location>
        <begin position="314"/>
        <end position="375"/>
    </location>
</feature>
<dbReference type="GO" id="GO:0006874">
    <property type="term" value="P:intracellular calcium ion homeostasis"/>
    <property type="evidence" value="ECO:0007669"/>
    <property type="project" value="TreeGrafter"/>
</dbReference>
<feature type="compositionally biased region" description="Basic and acidic residues" evidence="22">
    <location>
        <begin position="350"/>
        <end position="360"/>
    </location>
</feature>
<evidence type="ECO:0000256" key="4">
    <source>
        <dbReference type="ARBA" id="ARBA00022449"/>
    </source>
</evidence>
<evidence type="ECO:0000256" key="8">
    <source>
        <dbReference type="ARBA" id="ARBA00022606"/>
    </source>
</evidence>
<dbReference type="GO" id="GO:0005262">
    <property type="term" value="F:calcium channel activity"/>
    <property type="evidence" value="ECO:0007669"/>
    <property type="project" value="TreeGrafter"/>
</dbReference>
<dbReference type="GO" id="GO:0060291">
    <property type="term" value="P:long-term synaptic potentiation"/>
    <property type="evidence" value="ECO:0007669"/>
    <property type="project" value="TreeGrafter"/>
</dbReference>
<dbReference type="NCBIfam" id="TIGR00367">
    <property type="entry name" value="calcium/sodium antiporter"/>
    <property type="match status" value="1"/>
</dbReference>
<comment type="subcellular location">
    <subcellularLocation>
        <location evidence="1">Cell membrane</location>
        <topology evidence="1">Multi-pass membrane protein</topology>
    </subcellularLocation>
</comment>
<feature type="region of interest" description="Disordered" evidence="22">
    <location>
        <begin position="407"/>
        <end position="508"/>
    </location>
</feature>
<keyword evidence="3" id="KW-0813">Transport</keyword>
<dbReference type="InterPro" id="IPR004481">
    <property type="entry name" value="K/Na/Ca-exchanger"/>
</dbReference>
<dbReference type="PANTHER" id="PTHR10846:SF36">
    <property type="entry name" value="SODIUM_POTASSIUM_CALCIUM EXCHANGER 1"/>
    <property type="match status" value="1"/>
</dbReference>
<evidence type="ECO:0000313" key="26">
    <source>
        <dbReference type="Proteomes" id="UP001497482"/>
    </source>
</evidence>
<dbReference type="GO" id="GO:0005886">
    <property type="term" value="C:plasma membrane"/>
    <property type="evidence" value="ECO:0007669"/>
    <property type="project" value="UniProtKB-SubCell"/>
</dbReference>
<dbReference type="GO" id="GO:0060292">
    <property type="term" value="P:long-term synaptic depression"/>
    <property type="evidence" value="ECO:0007669"/>
    <property type="project" value="TreeGrafter"/>
</dbReference>
<evidence type="ECO:0000256" key="17">
    <source>
        <dbReference type="ARBA" id="ARBA00040585"/>
    </source>
</evidence>
<comment type="catalytic activity">
    <reaction evidence="16">
        <text>Ca(2+)(out) + K(+)(out) + 4 Na(+)(in) = Ca(2+)(in) + K(+)(in) + 4 Na(+)(out)</text>
        <dbReference type="Rhea" id="RHEA:69967"/>
        <dbReference type="ChEBI" id="CHEBI:29101"/>
        <dbReference type="ChEBI" id="CHEBI:29103"/>
        <dbReference type="ChEBI" id="CHEBI:29108"/>
    </reaction>
</comment>
<keyword evidence="6" id="KW-0597">Phosphoprotein</keyword>
<feature type="transmembrane region" description="Helical" evidence="23">
    <location>
        <begin position="173"/>
        <end position="198"/>
    </location>
</feature>
<evidence type="ECO:0000256" key="2">
    <source>
        <dbReference type="ARBA" id="ARBA00005364"/>
    </source>
</evidence>
<dbReference type="InterPro" id="IPR044880">
    <property type="entry name" value="NCX_ion-bd_dom_sf"/>
</dbReference>
<evidence type="ECO:0000256" key="16">
    <source>
        <dbReference type="ARBA" id="ARBA00033627"/>
    </source>
</evidence>
<keyword evidence="15" id="KW-0844">Vision</keyword>
<dbReference type="Proteomes" id="UP001497482">
    <property type="component" value="Chromosome 4"/>
</dbReference>
<evidence type="ECO:0000256" key="23">
    <source>
        <dbReference type="SAM" id="Phobius"/>
    </source>
</evidence>
<evidence type="ECO:0000256" key="10">
    <source>
        <dbReference type="ARBA" id="ARBA00022837"/>
    </source>
</evidence>
<dbReference type="Gene3D" id="1.20.1420.30">
    <property type="entry name" value="NCX, central ion-binding region"/>
    <property type="match status" value="2"/>
</dbReference>
<evidence type="ECO:0000256" key="13">
    <source>
        <dbReference type="ARBA" id="ARBA00023065"/>
    </source>
</evidence>
<evidence type="ECO:0000256" key="9">
    <source>
        <dbReference type="ARBA" id="ARBA00022692"/>
    </source>
</evidence>
<feature type="transmembrane region" description="Helical" evidence="23">
    <location>
        <begin position="543"/>
        <end position="567"/>
    </location>
</feature>
<feature type="compositionally biased region" description="Acidic residues" evidence="22">
    <location>
        <begin position="424"/>
        <end position="439"/>
    </location>
</feature>
<comment type="similarity">
    <text evidence="2">Belongs to the Ca(2+):cation antiporter (CaCA) (TC 2.A.19) family. SLC24A subfamily.</text>
</comment>
<evidence type="ECO:0000256" key="22">
    <source>
        <dbReference type="SAM" id="MobiDB-lite"/>
    </source>
</evidence>